<protein>
    <submittedName>
        <fullName evidence="2">PIR Superfamily Protein</fullName>
    </submittedName>
</protein>
<reference evidence="5" key="2">
    <citation type="submission" date="2016-05" db="EMBL/GenBank/DDBJ databases">
        <authorList>
            <person name="Naeem R."/>
        </authorList>
    </citation>
    <scope>NUCLEOTIDE SEQUENCE [LARGE SCALE GENOMIC DNA]</scope>
</reference>
<evidence type="ECO:0000313" key="5">
    <source>
        <dbReference type="Proteomes" id="UP000078555"/>
    </source>
</evidence>
<dbReference type="AlphaFoldDB" id="A0A1A8YNW6"/>
<proteinExistence type="predicted"/>
<dbReference type="Proteomes" id="UP000078550">
    <property type="component" value="Unassembled WGS sequence"/>
</dbReference>
<dbReference type="EMBL" id="FLRE01000064">
    <property type="protein sequence ID" value="SBT33565.1"/>
    <property type="molecule type" value="Genomic_DNA"/>
</dbReference>
<dbReference type="Proteomes" id="UP000078555">
    <property type="component" value="Unassembled WGS sequence"/>
</dbReference>
<feature type="transmembrane region" description="Helical" evidence="1">
    <location>
        <begin position="214"/>
        <end position="235"/>
    </location>
</feature>
<keyword evidence="1" id="KW-0472">Membrane</keyword>
<evidence type="ECO:0000313" key="2">
    <source>
        <dbReference type="EMBL" id="SBT33204.1"/>
    </source>
</evidence>
<keyword evidence="1" id="KW-1133">Transmembrane helix</keyword>
<name>A0A1A8YNW6_PLAOA</name>
<organism evidence="2 5">
    <name type="scientific">Plasmodium ovale wallikeri</name>
    <dbReference type="NCBI Taxonomy" id="864142"/>
    <lineage>
        <taxon>Eukaryota</taxon>
        <taxon>Sar</taxon>
        <taxon>Alveolata</taxon>
        <taxon>Apicomplexa</taxon>
        <taxon>Aconoidasida</taxon>
        <taxon>Haemosporida</taxon>
        <taxon>Plasmodiidae</taxon>
        <taxon>Plasmodium</taxon>
        <taxon>Plasmodium (Plasmodium)</taxon>
    </lineage>
</organism>
<evidence type="ECO:0000313" key="4">
    <source>
        <dbReference type="Proteomes" id="UP000078550"/>
    </source>
</evidence>
<keyword evidence="1" id="KW-0812">Transmembrane</keyword>
<evidence type="ECO:0000256" key="1">
    <source>
        <dbReference type="SAM" id="Phobius"/>
    </source>
</evidence>
<accession>A0A1A8YNW6</accession>
<reference evidence="4" key="1">
    <citation type="submission" date="2016-05" db="EMBL/GenBank/DDBJ databases">
        <authorList>
            <person name="Naeem Raeece"/>
        </authorList>
    </citation>
    <scope>NUCLEOTIDE SEQUENCE [LARGE SCALE GENOMIC DNA]</scope>
</reference>
<sequence length="291" mass="33975">MSYPTLYNFASLSSEYKYKFEQIDEGQQTIYGGMCEDIIPKYESDYEKVTDTCIYGLNSLYHISVHDPIHAADGCKYLYYLIYRDALEDKKNSDNLLAFYNELINKYKDENESDICKNYLVDVKKVKLEKAQKLIEIYDKFSNISKFNEVNDCNCAYECAELHKIQIQYCQEDYDADFCYELENFKAIYEKTVEKLNCTNGAPKTLPSAVKNNLALIILFPILIISSVPFILFSLNKFTPFVSWLGPLINRKKKGWNDLDENFPQLMQTSEFQNINGENRSYHLTYSLQNS</sequence>
<gene>
    <name evidence="2" type="ORF">POVWA1_015920</name>
    <name evidence="3" type="ORF">POVWA2_015420</name>
</gene>
<keyword evidence="5" id="KW-1185">Reference proteome</keyword>
<evidence type="ECO:0000313" key="3">
    <source>
        <dbReference type="EMBL" id="SBT33565.1"/>
    </source>
</evidence>
<reference evidence="2" key="3">
    <citation type="submission" date="2016-05" db="EMBL/GenBank/DDBJ databases">
        <authorList>
            <person name="Lavstsen T."/>
            <person name="Jespersen J.S."/>
        </authorList>
    </citation>
    <scope>NUCLEOTIDE SEQUENCE [LARGE SCALE GENOMIC DNA]</scope>
</reference>
<dbReference type="EMBL" id="FLRD01000052">
    <property type="protein sequence ID" value="SBT33204.1"/>
    <property type="molecule type" value="Genomic_DNA"/>
</dbReference>